<proteinExistence type="predicted"/>
<sequence length="102" mass="10991">MPEPLDGRRQLGLILDTGRMSGAVMLHIATGESLPPLYAGVSRGARHLGPSPHQAFTKPASFETSMYMLVRITSVGLHLAESGKTLHHKVEARRSDAAQMGM</sequence>
<accession>A0A812RHD7</accession>
<evidence type="ECO:0000313" key="1">
    <source>
        <dbReference type="EMBL" id="CAE7437252.1"/>
    </source>
</evidence>
<evidence type="ECO:0000313" key="2">
    <source>
        <dbReference type="Proteomes" id="UP000604046"/>
    </source>
</evidence>
<name>A0A812RHD7_9DINO</name>
<dbReference type="EMBL" id="CAJNDS010002334">
    <property type="protein sequence ID" value="CAE7437252.1"/>
    <property type="molecule type" value="Genomic_DNA"/>
</dbReference>
<protein>
    <submittedName>
        <fullName evidence="1">Uncharacterized protein</fullName>
    </submittedName>
</protein>
<dbReference type="Proteomes" id="UP000604046">
    <property type="component" value="Unassembled WGS sequence"/>
</dbReference>
<gene>
    <name evidence="1" type="ORF">SNAT2548_LOCUS23760</name>
</gene>
<dbReference type="AlphaFoldDB" id="A0A812RHD7"/>
<reference evidence="1" key="1">
    <citation type="submission" date="2021-02" db="EMBL/GenBank/DDBJ databases">
        <authorList>
            <person name="Dougan E. K."/>
            <person name="Rhodes N."/>
            <person name="Thang M."/>
            <person name="Chan C."/>
        </authorList>
    </citation>
    <scope>NUCLEOTIDE SEQUENCE</scope>
</reference>
<keyword evidence="2" id="KW-1185">Reference proteome</keyword>
<comment type="caution">
    <text evidence="1">The sequence shown here is derived from an EMBL/GenBank/DDBJ whole genome shotgun (WGS) entry which is preliminary data.</text>
</comment>
<organism evidence="1 2">
    <name type="scientific">Symbiodinium natans</name>
    <dbReference type="NCBI Taxonomy" id="878477"/>
    <lineage>
        <taxon>Eukaryota</taxon>
        <taxon>Sar</taxon>
        <taxon>Alveolata</taxon>
        <taxon>Dinophyceae</taxon>
        <taxon>Suessiales</taxon>
        <taxon>Symbiodiniaceae</taxon>
        <taxon>Symbiodinium</taxon>
    </lineage>
</organism>